<accession>A0ABP7FQQ2</accession>
<feature type="compositionally biased region" description="Basic and acidic residues" evidence="1">
    <location>
        <begin position="155"/>
        <end position="166"/>
    </location>
</feature>
<feature type="region of interest" description="Disordered" evidence="1">
    <location>
        <begin position="110"/>
        <end position="171"/>
    </location>
</feature>
<protein>
    <recommendedName>
        <fullName evidence="4">DUF222 domain-containing protein</fullName>
    </recommendedName>
</protein>
<dbReference type="Proteomes" id="UP001499884">
    <property type="component" value="Unassembled WGS sequence"/>
</dbReference>
<evidence type="ECO:0000313" key="3">
    <source>
        <dbReference type="Proteomes" id="UP001499884"/>
    </source>
</evidence>
<gene>
    <name evidence="2" type="ORF">GCM10023082_48050</name>
</gene>
<reference evidence="3" key="1">
    <citation type="journal article" date="2019" name="Int. J. Syst. Evol. Microbiol.">
        <title>The Global Catalogue of Microorganisms (GCM) 10K type strain sequencing project: providing services to taxonomists for standard genome sequencing and annotation.</title>
        <authorList>
            <consortium name="The Broad Institute Genomics Platform"/>
            <consortium name="The Broad Institute Genome Sequencing Center for Infectious Disease"/>
            <person name="Wu L."/>
            <person name="Ma J."/>
        </authorList>
    </citation>
    <scope>NUCLEOTIDE SEQUENCE [LARGE SCALE GENOMIC DNA]</scope>
    <source>
        <strain evidence="3">JCM 30846</strain>
    </source>
</reference>
<keyword evidence="3" id="KW-1185">Reference proteome</keyword>
<feature type="compositionally biased region" description="Low complexity" evidence="1">
    <location>
        <begin position="110"/>
        <end position="119"/>
    </location>
</feature>
<proteinExistence type="predicted"/>
<dbReference type="RefSeq" id="WP_345651246.1">
    <property type="nucleotide sequence ID" value="NZ_BAABEP010000041.1"/>
</dbReference>
<evidence type="ECO:0008006" key="4">
    <source>
        <dbReference type="Google" id="ProtNLM"/>
    </source>
</evidence>
<evidence type="ECO:0000313" key="2">
    <source>
        <dbReference type="EMBL" id="GAA3745881.1"/>
    </source>
</evidence>
<name>A0ABP7FQQ2_9ACTN</name>
<dbReference type="EMBL" id="BAABEP010000041">
    <property type="protein sequence ID" value="GAA3745881.1"/>
    <property type="molecule type" value="Genomic_DNA"/>
</dbReference>
<evidence type="ECO:0000256" key="1">
    <source>
        <dbReference type="SAM" id="MobiDB-lite"/>
    </source>
</evidence>
<organism evidence="2 3">
    <name type="scientific">Streptomyces tremellae</name>
    <dbReference type="NCBI Taxonomy" id="1124239"/>
    <lineage>
        <taxon>Bacteria</taxon>
        <taxon>Bacillati</taxon>
        <taxon>Actinomycetota</taxon>
        <taxon>Actinomycetes</taxon>
        <taxon>Kitasatosporales</taxon>
        <taxon>Streptomycetaceae</taxon>
        <taxon>Streptomyces</taxon>
    </lineage>
</organism>
<sequence>MEPREYWDRNSALAEAFCACDEKVREAQALLDERQVERSRTLAAFAVTVGDDGTVANLMGLGEREVRLARRTVGKTDAREVAQELLARTPQAIHRELGEAPRPAALQAPEQAEPPALAQSVHAPPQEPPAMAEPMPSVALPHQRRESLAAPPPDPHLDPQPVHETDADGGVQWSPSMDSVLVWSWRSNLDLHTVAAELGLDLRTLLLRTQTLAQEGRLGAEYEAVTAEPPHVPHSDDAQQGRHRRHYTEGYATFAHTAFPAYA</sequence>
<comment type="caution">
    <text evidence="2">The sequence shown here is derived from an EMBL/GenBank/DDBJ whole genome shotgun (WGS) entry which is preliminary data.</text>
</comment>